<dbReference type="PANTHER" id="PTHR43346">
    <property type="entry name" value="LIGAND BINDING DOMAIN PROTEIN, PUTATIVE (AFU_ORTHOLOGUE AFUA_6G14370)-RELATED"/>
    <property type="match status" value="1"/>
</dbReference>
<evidence type="ECO:0000313" key="3">
    <source>
        <dbReference type="Proteomes" id="UP000555728"/>
    </source>
</evidence>
<keyword evidence="2" id="KW-0560">Oxidoreductase</keyword>
<organism evidence="2 3">
    <name type="scientific">Roseospira goensis</name>
    <dbReference type="NCBI Taxonomy" id="391922"/>
    <lineage>
        <taxon>Bacteria</taxon>
        <taxon>Pseudomonadati</taxon>
        <taxon>Pseudomonadota</taxon>
        <taxon>Alphaproteobacteria</taxon>
        <taxon>Rhodospirillales</taxon>
        <taxon>Rhodospirillaceae</taxon>
        <taxon>Roseospira</taxon>
    </lineage>
</organism>
<feature type="domain" description="Cupin type-2" evidence="1">
    <location>
        <begin position="56"/>
        <end position="124"/>
    </location>
</feature>
<dbReference type="Proteomes" id="UP000555728">
    <property type="component" value="Unassembled WGS sequence"/>
</dbReference>
<gene>
    <name evidence="2" type="ORF">GGD88_001620</name>
</gene>
<reference evidence="2 3" key="1">
    <citation type="submission" date="2020-08" db="EMBL/GenBank/DDBJ databases">
        <title>Genome sequencing of Purple Non-Sulfur Bacteria from various extreme environments.</title>
        <authorList>
            <person name="Mayer M."/>
        </authorList>
    </citation>
    <scope>NUCLEOTIDE SEQUENCE [LARGE SCALE GENOMIC DNA]</scope>
    <source>
        <strain evidence="2 3">JA135</strain>
    </source>
</reference>
<dbReference type="InterPro" id="IPR011051">
    <property type="entry name" value="RmlC_Cupin_sf"/>
</dbReference>
<dbReference type="PANTHER" id="PTHR43346:SF1">
    <property type="entry name" value="QUERCETIN 2,3-DIOXYGENASE-RELATED"/>
    <property type="match status" value="1"/>
</dbReference>
<evidence type="ECO:0000313" key="2">
    <source>
        <dbReference type="EMBL" id="MBB4285900.1"/>
    </source>
</evidence>
<accession>A0A7W6WKA1</accession>
<dbReference type="AlphaFoldDB" id="A0A7W6WKA1"/>
<protein>
    <submittedName>
        <fullName evidence="2">Quercetin dioxygenase-like cupin family protein</fullName>
    </submittedName>
</protein>
<dbReference type="InterPro" id="IPR014710">
    <property type="entry name" value="RmlC-like_jellyroll"/>
</dbReference>
<name>A0A7W6WKA1_9PROT</name>
<dbReference type="InterPro" id="IPR013096">
    <property type="entry name" value="Cupin_2"/>
</dbReference>
<evidence type="ECO:0000259" key="1">
    <source>
        <dbReference type="Pfam" id="PF07883"/>
    </source>
</evidence>
<dbReference type="SUPFAM" id="SSF51182">
    <property type="entry name" value="RmlC-like cupins"/>
    <property type="match status" value="1"/>
</dbReference>
<dbReference type="EMBL" id="JACIGI010000010">
    <property type="protein sequence ID" value="MBB4285900.1"/>
    <property type="molecule type" value="Genomic_DNA"/>
</dbReference>
<sequence length="142" mass="14849">MPDTPPPTPPAAGSSPPFIVHLDTLPTYAPPGHSGTVNRRLIDPGLTDTVDMVLGLIEPGGSAAPHRHDTEFQAIVILNGRATVRLGEAPAQDCGPGHVVRIPPGVAHEVISVGPEPLKLIVVYSPPLSADRDQSKTRRGSD</sequence>
<dbReference type="GO" id="GO:0051213">
    <property type="term" value="F:dioxygenase activity"/>
    <property type="evidence" value="ECO:0007669"/>
    <property type="project" value="UniProtKB-KW"/>
</dbReference>
<comment type="caution">
    <text evidence="2">The sequence shown here is derived from an EMBL/GenBank/DDBJ whole genome shotgun (WGS) entry which is preliminary data.</text>
</comment>
<dbReference type="Gene3D" id="2.60.120.10">
    <property type="entry name" value="Jelly Rolls"/>
    <property type="match status" value="1"/>
</dbReference>
<dbReference type="InterPro" id="IPR052538">
    <property type="entry name" value="Flavonoid_dioxygenase-like"/>
</dbReference>
<dbReference type="RefSeq" id="WP_184433915.1">
    <property type="nucleotide sequence ID" value="NZ_JACIGI010000010.1"/>
</dbReference>
<proteinExistence type="predicted"/>
<keyword evidence="3" id="KW-1185">Reference proteome</keyword>
<dbReference type="Pfam" id="PF07883">
    <property type="entry name" value="Cupin_2"/>
    <property type="match status" value="1"/>
</dbReference>
<keyword evidence="2" id="KW-0223">Dioxygenase</keyword>